<dbReference type="Gene3D" id="1.10.287.130">
    <property type="match status" value="1"/>
</dbReference>
<keyword evidence="8" id="KW-0418">Kinase</keyword>
<keyword evidence="5" id="KW-0597">Phosphoprotein</keyword>
<dbReference type="EC" id="2.7.13.3" evidence="3"/>
<dbReference type="InterPro" id="IPR036890">
    <property type="entry name" value="HATPase_C_sf"/>
</dbReference>
<dbReference type="PANTHER" id="PTHR45453">
    <property type="entry name" value="PHOSPHATE REGULON SENSOR PROTEIN PHOR"/>
    <property type="match status" value="1"/>
</dbReference>
<keyword evidence="4" id="KW-1003">Cell membrane</keyword>
<dbReference type="InterPro" id="IPR004358">
    <property type="entry name" value="Sig_transdc_His_kin-like_C"/>
</dbReference>
<dbReference type="AlphaFoldDB" id="A0A933L438"/>
<evidence type="ECO:0000256" key="1">
    <source>
        <dbReference type="ARBA" id="ARBA00000085"/>
    </source>
</evidence>
<name>A0A933L438_9HYPH</name>
<dbReference type="SMART" id="SM00388">
    <property type="entry name" value="HisKA"/>
    <property type="match status" value="1"/>
</dbReference>
<sequence length="345" mass="37217">MADLVAPAQRLAILGGFADALADPCLLLDRRSVVLHLNAATAREFPAVAVGSLLALALRNPVLLSAIDAAHRTGEARTIELHQTVPNETWHRAQIAPLAGSGGLVAITLQNLTEHKRVEQLRSDFIANASHELRTPLASLVGFIDTLLGPAAKDEGARERFLTIMRQQAGRMSALIDDLLSLSRIEMRQHLMPTGSVDLTRLLKEVRDGLETQATEAGVRIELAADGPAVVTGDQNELYEVFENLIDNAIKYGGEGGQVELAIGPGRAGYDYMVSVTDHGAGIAADHVPRLTERFYRVDAESSRKKKGTGLGLAIVKHIVNRHRGLLSIRSKPGEGTRVDVLLNR</sequence>
<comment type="catalytic activity">
    <reaction evidence="1">
        <text>ATP + protein L-histidine = ADP + protein N-phospho-L-histidine.</text>
        <dbReference type="EC" id="2.7.13.3"/>
    </reaction>
</comment>
<keyword evidence="7" id="KW-0547">Nucleotide-binding</keyword>
<dbReference type="SUPFAM" id="SSF55874">
    <property type="entry name" value="ATPase domain of HSP90 chaperone/DNA topoisomerase II/histidine kinase"/>
    <property type="match status" value="1"/>
</dbReference>
<evidence type="ECO:0000256" key="10">
    <source>
        <dbReference type="ARBA" id="ARBA00023012"/>
    </source>
</evidence>
<dbReference type="CDD" id="cd00075">
    <property type="entry name" value="HATPase"/>
    <property type="match status" value="1"/>
</dbReference>
<evidence type="ECO:0000256" key="2">
    <source>
        <dbReference type="ARBA" id="ARBA00004236"/>
    </source>
</evidence>
<keyword evidence="9" id="KW-0067">ATP-binding</keyword>
<dbReference type="PRINTS" id="PR00344">
    <property type="entry name" value="BCTRLSENSOR"/>
</dbReference>
<keyword evidence="10" id="KW-0902">Two-component regulatory system</keyword>
<dbReference type="GO" id="GO:0005886">
    <property type="term" value="C:plasma membrane"/>
    <property type="evidence" value="ECO:0007669"/>
    <property type="project" value="UniProtKB-SubCell"/>
</dbReference>
<evidence type="ECO:0000313" key="13">
    <source>
        <dbReference type="EMBL" id="MBI4923578.1"/>
    </source>
</evidence>
<evidence type="ECO:0000256" key="8">
    <source>
        <dbReference type="ARBA" id="ARBA00022777"/>
    </source>
</evidence>
<dbReference type="InterPro" id="IPR005467">
    <property type="entry name" value="His_kinase_dom"/>
</dbReference>
<dbReference type="InterPro" id="IPR003594">
    <property type="entry name" value="HATPase_dom"/>
</dbReference>
<gene>
    <name evidence="13" type="ORF">HY834_17700</name>
</gene>
<evidence type="ECO:0000256" key="6">
    <source>
        <dbReference type="ARBA" id="ARBA00022679"/>
    </source>
</evidence>
<keyword evidence="11" id="KW-0472">Membrane</keyword>
<organism evidence="13 14">
    <name type="scientific">Devosia nanyangense</name>
    <dbReference type="NCBI Taxonomy" id="1228055"/>
    <lineage>
        <taxon>Bacteria</taxon>
        <taxon>Pseudomonadati</taxon>
        <taxon>Pseudomonadota</taxon>
        <taxon>Alphaproteobacteria</taxon>
        <taxon>Hyphomicrobiales</taxon>
        <taxon>Devosiaceae</taxon>
        <taxon>Devosia</taxon>
    </lineage>
</organism>
<feature type="domain" description="Histidine kinase" evidence="12">
    <location>
        <begin position="128"/>
        <end position="345"/>
    </location>
</feature>
<evidence type="ECO:0000256" key="9">
    <source>
        <dbReference type="ARBA" id="ARBA00022840"/>
    </source>
</evidence>
<protein>
    <recommendedName>
        <fullName evidence="3">histidine kinase</fullName>
        <ecNumber evidence="3">2.7.13.3</ecNumber>
    </recommendedName>
</protein>
<evidence type="ECO:0000256" key="3">
    <source>
        <dbReference type="ARBA" id="ARBA00012438"/>
    </source>
</evidence>
<evidence type="ECO:0000256" key="7">
    <source>
        <dbReference type="ARBA" id="ARBA00022741"/>
    </source>
</evidence>
<dbReference type="FunFam" id="3.30.565.10:FF:000006">
    <property type="entry name" value="Sensor histidine kinase WalK"/>
    <property type="match status" value="1"/>
</dbReference>
<dbReference type="Proteomes" id="UP000782610">
    <property type="component" value="Unassembled WGS sequence"/>
</dbReference>
<dbReference type="PROSITE" id="PS50109">
    <property type="entry name" value="HIS_KIN"/>
    <property type="match status" value="1"/>
</dbReference>
<dbReference type="GO" id="GO:0016036">
    <property type="term" value="P:cellular response to phosphate starvation"/>
    <property type="evidence" value="ECO:0007669"/>
    <property type="project" value="TreeGrafter"/>
</dbReference>
<dbReference type="GO" id="GO:0000155">
    <property type="term" value="F:phosphorelay sensor kinase activity"/>
    <property type="evidence" value="ECO:0007669"/>
    <property type="project" value="InterPro"/>
</dbReference>
<dbReference type="Pfam" id="PF02518">
    <property type="entry name" value="HATPase_c"/>
    <property type="match status" value="1"/>
</dbReference>
<evidence type="ECO:0000313" key="14">
    <source>
        <dbReference type="Proteomes" id="UP000782610"/>
    </source>
</evidence>
<comment type="caution">
    <text evidence="13">The sequence shown here is derived from an EMBL/GenBank/DDBJ whole genome shotgun (WGS) entry which is preliminary data.</text>
</comment>
<dbReference type="InterPro" id="IPR003661">
    <property type="entry name" value="HisK_dim/P_dom"/>
</dbReference>
<dbReference type="InterPro" id="IPR036097">
    <property type="entry name" value="HisK_dim/P_sf"/>
</dbReference>
<dbReference type="EMBL" id="JACRAF010000058">
    <property type="protein sequence ID" value="MBI4923578.1"/>
    <property type="molecule type" value="Genomic_DNA"/>
</dbReference>
<dbReference type="SUPFAM" id="SSF47384">
    <property type="entry name" value="Homodimeric domain of signal transducing histidine kinase"/>
    <property type="match status" value="1"/>
</dbReference>
<dbReference type="SMART" id="SM00387">
    <property type="entry name" value="HATPase_c"/>
    <property type="match status" value="1"/>
</dbReference>
<dbReference type="Pfam" id="PF00512">
    <property type="entry name" value="HisKA"/>
    <property type="match status" value="1"/>
</dbReference>
<evidence type="ECO:0000256" key="5">
    <source>
        <dbReference type="ARBA" id="ARBA00022553"/>
    </source>
</evidence>
<dbReference type="GO" id="GO:0005524">
    <property type="term" value="F:ATP binding"/>
    <property type="evidence" value="ECO:0007669"/>
    <property type="project" value="UniProtKB-KW"/>
</dbReference>
<reference evidence="13" key="1">
    <citation type="submission" date="2020-07" db="EMBL/GenBank/DDBJ databases">
        <title>Huge and variable diversity of episymbiotic CPR bacteria and DPANN archaea in groundwater ecosystems.</title>
        <authorList>
            <person name="He C.Y."/>
            <person name="Keren R."/>
            <person name="Whittaker M."/>
            <person name="Farag I.F."/>
            <person name="Doudna J."/>
            <person name="Cate J.H.D."/>
            <person name="Banfield J.F."/>
        </authorList>
    </citation>
    <scope>NUCLEOTIDE SEQUENCE</scope>
    <source>
        <strain evidence="13">NC_groundwater_1586_Pr3_B-0.1um_66_15</strain>
    </source>
</reference>
<evidence type="ECO:0000259" key="12">
    <source>
        <dbReference type="PROSITE" id="PS50109"/>
    </source>
</evidence>
<dbReference type="GO" id="GO:0004721">
    <property type="term" value="F:phosphoprotein phosphatase activity"/>
    <property type="evidence" value="ECO:0007669"/>
    <property type="project" value="TreeGrafter"/>
</dbReference>
<proteinExistence type="predicted"/>
<dbReference type="CDD" id="cd00082">
    <property type="entry name" value="HisKA"/>
    <property type="match status" value="1"/>
</dbReference>
<accession>A0A933L438</accession>
<dbReference type="FunFam" id="1.10.287.130:FF:000008">
    <property type="entry name" value="Two-component sensor histidine kinase"/>
    <property type="match status" value="1"/>
</dbReference>
<evidence type="ECO:0000256" key="11">
    <source>
        <dbReference type="ARBA" id="ARBA00023136"/>
    </source>
</evidence>
<comment type="subcellular location">
    <subcellularLocation>
        <location evidence="2">Cell membrane</location>
    </subcellularLocation>
</comment>
<dbReference type="PANTHER" id="PTHR45453:SF1">
    <property type="entry name" value="PHOSPHATE REGULON SENSOR PROTEIN PHOR"/>
    <property type="match status" value="1"/>
</dbReference>
<dbReference type="InterPro" id="IPR050351">
    <property type="entry name" value="BphY/WalK/GraS-like"/>
</dbReference>
<evidence type="ECO:0000256" key="4">
    <source>
        <dbReference type="ARBA" id="ARBA00022475"/>
    </source>
</evidence>
<dbReference type="Gene3D" id="3.30.565.10">
    <property type="entry name" value="Histidine kinase-like ATPase, C-terminal domain"/>
    <property type="match status" value="1"/>
</dbReference>
<keyword evidence="6" id="KW-0808">Transferase</keyword>